<dbReference type="PANTHER" id="PTHR42718">
    <property type="entry name" value="MAJOR FACILITATOR SUPERFAMILY MULTIDRUG TRANSPORTER MFSC"/>
    <property type="match status" value="1"/>
</dbReference>
<dbReference type="Proteomes" id="UP000235672">
    <property type="component" value="Unassembled WGS sequence"/>
</dbReference>
<feature type="transmembrane region" description="Helical" evidence="5">
    <location>
        <begin position="113"/>
        <end position="130"/>
    </location>
</feature>
<keyword evidence="4 5" id="KW-0472">Membrane</keyword>
<reference evidence="7 8" key="1">
    <citation type="submission" date="2016-05" db="EMBL/GenBank/DDBJ databases">
        <title>A degradative enzymes factory behind the ericoid mycorrhizal symbiosis.</title>
        <authorList>
            <consortium name="DOE Joint Genome Institute"/>
            <person name="Martino E."/>
            <person name="Morin E."/>
            <person name="Grelet G."/>
            <person name="Kuo A."/>
            <person name="Kohler A."/>
            <person name="Daghino S."/>
            <person name="Barry K."/>
            <person name="Choi C."/>
            <person name="Cichocki N."/>
            <person name="Clum A."/>
            <person name="Copeland A."/>
            <person name="Hainaut M."/>
            <person name="Haridas S."/>
            <person name="Labutti K."/>
            <person name="Lindquist E."/>
            <person name="Lipzen A."/>
            <person name="Khouja H.-R."/>
            <person name="Murat C."/>
            <person name="Ohm R."/>
            <person name="Olson A."/>
            <person name="Spatafora J."/>
            <person name="Veneault-Fourrey C."/>
            <person name="Henrissat B."/>
            <person name="Grigoriev I."/>
            <person name="Martin F."/>
            <person name="Perotto S."/>
        </authorList>
    </citation>
    <scope>NUCLEOTIDE SEQUENCE [LARGE SCALE GENOMIC DNA]</scope>
    <source>
        <strain evidence="7 8">UAMH 7357</strain>
    </source>
</reference>
<gene>
    <name evidence="7" type="ORF">NA56DRAFT_560036</name>
</gene>
<sequence length="174" mass="19050">MWPRPFEEGKSPKGGSPAVDESLEARLERLGRQRPELFGSVWAEIGFVFSISMSQVLSEYFVSGFTVILPTLVRDLQIPAASLTWPASAFSLTVASFLLIFGRAADIFGGYPVYVAGMIWLTAWSLVAGFSQNEIMLNFCRAFQGLGPAAFLPSSVMILGSTYRPGPRKNLIFS</sequence>
<evidence type="ECO:0000256" key="1">
    <source>
        <dbReference type="ARBA" id="ARBA00004141"/>
    </source>
</evidence>
<keyword evidence="3 5" id="KW-1133">Transmembrane helix</keyword>
<dbReference type="OrthoDB" id="5086884at2759"/>
<feature type="transmembrane region" description="Helical" evidence="5">
    <location>
        <begin position="142"/>
        <end position="163"/>
    </location>
</feature>
<dbReference type="Gene3D" id="1.20.1720.10">
    <property type="entry name" value="Multidrug resistance protein D"/>
    <property type="match status" value="1"/>
</dbReference>
<dbReference type="GO" id="GO:0022857">
    <property type="term" value="F:transmembrane transporter activity"/>
    <property type="evidence" value="ECO:0007669"/>
    <property type="project" value="InterPro"/>
</dbReference>
<dbReference type="AlphaFoldDB" id="A0A2J6QPF2"/>
<keyword evidence="2 5" id="KW-0812">Transmembrane</keyword>
<evidence type="ECO:0000256" key="4">
    <source>
        <dbReference type="ARBA" id="ARBA00023136"/>
    </source>
</evidence>
<evidence type="ECO:0000313" key="8">
    <source>
        <dbReference type="Proteomes" id="UP000235672"/>
    </source>
</evidence>
<dbReference type="InterPro" id="IPR036259">
    <property type="entry name" value="MFS_trans_sf"/>
</dbReference>
<evidence type="ECO:0000259" key="6">
    <source>
        <dbReference type="PROSITE" id="PS50850"/>
    </source>
</evidence>
<feature type="non-terminal residue" evidence="7">
    <location>
        <position position="174"/>
    </location>
</feature>
<evidence type="ECO:0000256" key="5">
    <source>
        <dbReference type="SAM" id="Phobius"/>
    </source>
</evidence>
<protein>
    <submittedName>
        <fullName evidence="7">MFS general substrate transporter</fullName>
    </submittedName>
</protein>
<organism evidence="7 8">
    <name type="scientific">Hyaloscypha hepaticicola</name>
    <dbReference type="NCBI Taxonomy" id="2082293"/>
    <lineage>
        <taxon>Eukaryota</taxon>
        <taxon>Fungi</taxon>
        <taxon>Dikarya</taxon>
        <taxon>Ascomycota</taxon>
        <taxon>Pezizomycotina</taxon>
        <taxon>Leotiomycetes</taxon>
        <taxon>Helotiales</taxon>
        <taxon>Hyaloscyphaceae</taxon>
        <taxon>Hyaloscypha</taxon>
    </lineage>
</organism>
<dbReference type="SUPFAM" id="SSF103473">
    <property type="entry name" value="MFS general substrate transporter"/>
    <property type="match status" value="1"/>
</dbReference>
<dbReference type="InterPro" id="IPR011701">
    <property type="entry name" value="MFS"/>
</dbReference>
<feature type="domain" description="Major facilitator superfamily (MFS) profile" evidence="6">
    <location>
        <begin position="47"/>
        <end position="174"/>
    </location>
</feature>
<keyword evidence="8" id="KW-1185">Reference proteome</keyword>
<feature type="transmembrane region" description="Helical" evidence="5">
    <location>
        <begin position="37"/>
        <end position="58"/>
    </location>
</feature>
<dbReference type="Pfam" id="PF07690">
    <property type="entry name" value="MFS_1"/>
    <property type="match status" value="1"/>
</dbReference>
<dbReference type="PROSITE" id="PS50850">
    <property type="entry name" value="MFS"/>
    <property type="match status" value="1"/>
</dbReference>
<evidence type="ECO:0000256" key="2">
    <source>
        <dbReference type="ARBA" id="ARBA00022692"/>
    </source>
</evidence>
<dbReference type="PANTHER" id="PTHR42718:SF36">
    <property type="entry name" value="MULTIDRUG TRANSPORTER, PUTATIVE (AFU_ORTHOLOGUE AFUA_4G13820)-RELATED"/>
    <property type="match status" value="1"/>
</dbReference>
<name>A0A2J6QPF2_9HELO</name>
<evidence type="ECO:0000313" key="7">
    <source>
        <dbReference type="EMBL" id="PMD28151.1"/>
    </source>
</evidence>
<feature type="transmembrane region" description="Helical" evidence="5">
    <location>
        <begin position="78"/>
        <end position="101"/>
    </location>
</feature>
<evidence type="ECO:0000256" key="3">
    <source>
        <dbReference type="ARBA" id="ARBA00022989"/>
    </source>
</evidence>
<accession>A0A2J6QPF2</accession>
<dbReference type="EMBL" id="KZ613464">
    <property type="protein sequence ID" value="PMD28151.1"/>
    <property type="molecule type" value="Genomic_DNA"/>
</dbReference>
<comment type="subcellular location">
    <subcellularLocation>
        <location evidence="1">Membrane</location>
        <topology evidence="1">Multi-pass membrane protein</topology>
    </subcellularLocation>
</comment>
<dbReference type="GO" id="GO:0016020">
    <property type="term" value="C:membrane"/>
    <property type="evidence" value="ECO:0007669"/>
    <property type="project" value="UniProtKB-SubCell"/>
</dbReference>
<dbReference type="InterPro" id="IPR020846">
    <property type="entry name" value="MFS_dom"/>
</dbReference>
<proteinExistence type="predicted"/>